<comment type="similarity">
    <text evidence="1">Belongs to the peptidase C1 family.</text>
</comment>
<keyword evidence="2" id="KW-0645">Protease</keyword>
<dbReference type="PROSITE" id="PS00640">
    <property type="entry name" value="THIOL_PROTEASE_ASN"/>
    <property type="match status" value="1"/>
</dbReference>
<comment type="caution">
    <text evidence="10">The sequence shown here is derived from an EMBL/GenBank/DDBJ whole genome shotgun (WGS) entry which is preliminary data.</text>
</comment>
<dbReference type="Pfam" id="PF08246">
    <property type="entry name" value="Inhibitor_I29"/>
    <property type="match status" value="1"/>
</dbReference>
<dbReference type="InterPro" id="IPR000668">
    <property type="entry name" value="Peptidase_C1A_C"/>
</dbReference>
<dbReference type="SMART" id="SM00848">
    <property type="entry name" value="Inhibitor_I29"/>
    <property type="match status" value="1"/>
</dbReference>
<dbReference type="GO" id="GO:0008234">
    <property type="term" value="F:cysteine-type peptidase activity"/>
    <property type="evidence" value="ECO:0007669"/>
    <property type="project" value="UniProtKB-KW"/>
</dbReference>
<keyword evidence="6" id="KW-1015">Disulfide bond</keyword>
<organism evidence="10 11">
    <name type="scientific">Pinctada imbricata</name>
    <name type="common">Atlantic pearl-oyster</name>
    <name type="synonym">Pinctada martensii</name>
    <dbReference type="NCBI Taxonomy" id="66713"/>
    <lineage>
        <taxon>Eukaryota</taxon>
        <taxon>Metazoa</taxon>
        <taxon>Spiralia</taxon>
        <taxon>Lophotrochozoa</taxon>
        <taxon>Mollusca</taxon>
        <taxon>Bivalvia</taxon>
        <taxon>Autobranchia</taxon>
        <taxon>Pteriomorphia</taxon>
        <taxon>Pterioida</taxon>
        <taxon>Pterioidea</taxon>
        <taxon>Pteriidae</taxon>
        <taxon>Pinctada</taxon>
    </lineage>
</organism>
<dbReference type="FunFam" id="3.90.70.10:FF:000006">
    <property type="entry name" value="Cathepsin S"/>
    <property type="match status" value="1"/>
</dbReference>
<dbReference type="SMART" id="SM00645">
    <property type="entry name" value="Pept_C1"/>
    <property type="match status" value="1"/>
</dbReference>
<feature type="domain" description="Peptidase C1A papain C-terminal" evidence="8">
    <location>
        <begin position="120"/>
        <end position="336"/>
    </location>
</feature>
<dbReference type="InterPro" id="IPR000169">
    <property type="entry name" value="Pept_cys_AS"/>
</dbReference>
<dbReference type="InterPro" id="IPR025661">
    <property type="entry name" value="Pept_asp_AS"/>
</dbReference>
<evidence type="ECO:0000256" key="6">
    <source>
        <dbReference type="ARBA" id="ARBA00023157"/>
    </source>
</evidence>
<evidence type="ECO:0000313" key="10">
    <source>
        <dbReference type="EMBL" id="KAK3095355.1"/>
    </source>
</evidence>
<dbReference type="Pfam" id="PF00112">
    <property type="entry name" value="Peptidase_C1"/>
    <property type="match status" value="1"/>
</dbReference>
<dbReference type="InterPro" id="IPR025660">
    <property type="entry name" value="Pept_his_AS"/>
</dbReference>
<feature type="signal peptide" evidence="7">
    <location>
        <begin position="1"/>
        <end position="22"/>
    </location>
</feature>
<dbReference type="InterPro" id="IPR038765">
    <property type="entry name" value="Papain-like_cys_pep_sf"/>
</dbReference>
<dbReference type="CDD" id="cd02248">
    <property type="entry name" value="Peptidase_C1A"/>
    <property type="match status" value="1"/>
</dbReference>
<evidence type="ECO:0000256" key="3">
    <source>
        <dbReference type="ARBA" id="ARBA00022801"/>
    </source>
</evidence>
<evidence type="ECO:0000259" key="8">
    <source>
        <dbReference type="SMART" id="SM00645"/>
    </source>
</evidence>
<keyword evidence="11" id="KW-1185">Reference proteome</keyword>
<dbReference type="PANTHER" id="PTHR12411">
    <property type="entry name" value="CYSTEINE PROTEASE FAMILY C1-RELATED"/>
    <property type="match status" value="1"/>
</dbReference>
<dbReference type="Gene3D" id="3.90.70.10">
    <property type="entry name" value="Cysteine proteinases"/>
    <property type="match status" value="1"/>
</dbReference>
<evidence type="ECO:0000256" key="2">
    <source>
        <dbReference type="ARBA" id="ARBA00022670"/>
    </source>
</evidence>
<dbReference type="InterPro" id="IPR013201">
    <property type="entry name" value="Prot_inhib_I29"/>
</dbReference>
<evidence type="ECO:0000256" key="7">
    <source>
        <dbReference type="SAM" id="SignalP"/>
    </source>
</evidence>
<proteinExistence type="inferred from homology"/>
<dbReference type="PROSITE" id="PS00639">
    <property type="entry name" value="THIOL_PROTEASE_HIS"/>
    <property type="match status" value="1"/>
</dbReference>
<evidence type="ECO:0000256" key="4">
    <source>
        <dbReference type="ARBA" id="ARBA00022807"/>
    </source>
</evidence>
<dbReference type="GO" id="GO:0006508">
    <property type="term" value="P:proteolysis"/>
    <property type="evidence" value="ECO:0007669"/>
    <property type="project" value="UniProtKB-KW"/>
</dbReference>
<feature type="domain" description="Cathepsin propeptide inhibitor" evidence="9">
    <location>
        <begin position="34"/>
        <end position="93"/>
    </location>
</feature>
<protein>
    <recommendedName>
        <fullName evidence="12">Cathepsin L</fullName>
    </recommendedName>
</protein>
<evidence type="ECO:0008006" key="12">
    <source>
        <dbReference type="Google" id="ProtNLM"/>
    </source>
</evidence>
<evidence type="ECO:0000259" key="9">
    <source>
        <dbReference type="SMART" id="SM00848"/>
    </source>
</evidence>
<name>A0AA89BTL6_PINIB</name>
<dbReference type="PRINTS" id="PR00705">
    <property type="entry name" value="PAPAIN"/>
</dbReference>
<sequence>MICLFQMFRLVVVAALCVAALATPVFRAELDQEWAIYKDMFAKNYVADEERMRRLVWEDNIDYIEKHNRRADRGEHKFWLGTNEYADMTIDEFKVIMNGFIMQNGTKGDSYMSPSNIGDLPDKVDWRDKGYVTPVKNQGHCGSCWSFSATGSLEGQHFKSTGKLVSLSEQNLIDCSKKEGNHGCKGGLMDFAFEYIQKNDGIDTEQSYPYTAKDGIECRFKKADVGATDKGKVDLPRQSEKALQEAVATVGPISVAMDAGHRSFQLYKRGIYTEPMCSSTKLDHGVLAVGYGSEGEGDYWLVKNSWGATWGMEGFFMLARNHRNECGIATQASYPKV</sequence>
<gene>
    <name evidence="10" type="ORF">FSP39_013663</name>
</gene>
<dbReference type="Proteomes" id="UP001186944">
    <property type="component" value="Unassembled WGS sequence"/>
</dbReference>
<dbReference type="EMBL" id="VSWD01000008">
    <property type="protein sequence ID" value="KAK3095355.1"/>
    <property type="molecule type" value="Genomic_DNA"/>
</dbReference>
<dbReference type="InterPro" id="IPR013128">
    <property type="entry name" value="Peptidase_C1A"/>
</dbReference>
<dbReference type="PROSITE" id="PS00139">
    <property type="entry name" value="THIOL_PROTEASE_CYS"/>
    <property type="match status" value="1"/>
</dbReference>
<dbReference type="InterPro" id="IPR039417">
    <property type="entry name" value="Peptidase_C1A_papain-like"/>
</dbReference>
<keyword evidence="4" id="KW-0788">Thiol protease</keyword>
<evidence type="ECO:0000313" key="11">
    <source>
        <dbReference type="Proteomes" id="UP001186944"/>
    </source>
</evidence>
<feature type="chain" id="PRO_5041658459" description="Cathepsin L" evidence="7">
    <location>
        <begin position="23"/>
        <end position="337"/>
    </location>
</feature>
<evidence type="ECO:0000256" key="1">
    <source>
        <dbReference type="ARBA" id="ARBA00008455"/>
    </source>
</evidence>
<dbReference type="SUPFAM" id="SSF54001">
    <property type="entry name" value="Cysteine proteinases"/>
    <property type="match status" value="1"/>
</dbReference>
<keyword evidence="3" id="KW-0378">Hydrolase</keyword>
<accession>A0AA89BTL6</accession>
<reference evidence="10" key="1">
    <citation type="submission" date="2019-08" db="EMBL/GenBank/DDBJ databases">
        <title>The improved chromosome-level genome for the pearl oyster Pinctada fucata martensii using PacBio sequencing and Hi-C.</title>
        <authorList>
            <person name="Zheng Z."/>
        </authorList>
    </citation>
    <scope>NUCLEOTIDE SEQUENCE</scope>
    <source>
        <strain evidence="10">ZZ-2019</strain>
        <tissue evidence="10">Adductor muscle</tissue>
    </source>
</reference>
<dbReference type="AlphaFoldDB" id="A0AA89BTL6"/>
<keyword evidence="5" id="KW-0865">Zymogen</keyword>
<keyword evidence="7" id="KW-0732">Signal</keyword>
<evidence type="ECO:0000256" key="5">
    <source>
        <dbReference type="ARBA" id="ARBA00023145"/>
    </source>
</evidence>